<keyword evidence="2" id="KW-1185">Reference proteome</keyword>
<name>A0ABS4RY98_PAEXY</name>
<gene>
    <name evidence="1" type="ORF">J2Z28_004534</name>
</gene>
<dbReference type="Proteomes" id="UP000810207">
    <property type="component" value="Unassembled WGS sequence"/>
</dbReference>
<protein>
    <submittedName>
        <fullName evidence="1">Uncharacterized protein</fullName>
    </submittedName>
</protein>
<sequence>MPTLDNYALSNYELGGPGGVKYATGLVTTGTSTITIIAVDGGTYSAAPITVSGLGFKPTRIVIELVVVRSSGNVTTFPSSSELTADGKQTYFIGGLNYANSKVDGAQSYVVDGGFRLGVYLTNSEFRWHAYG</sequence>
<dbReference type="EMBL" id="JAGIKV010000019">
    <property type="protein sequence ID" value="MBP2247865.1"/>
    <property type="molecule type" value="Genomic_DNA"/>
</dbReference>
<reference evidence="1 2" key="1">
    <citation type="submission" date="2021-03" db="EMBL/GenBank/DDBJ databases">
        <title>Genomic Encyclopedia of Type Strains, Phase IV (KMG-IV): sequencing the most valuable type-strain genomes for metagenomic binning, comparative biology and taxonomic classification.</title>
        <authorList>
            <person name="Goeker M."/>
        </authorList>
    </citation>
    <scope>NUCLEOTIDE SEQUENCE [LARGE SCALE GENOMIC DNA]</scope>
    <source>
        <strain evidence="1 2">DSM 21292</strain>
    </source>
</reference>
<organism evidence="1 2">
    <name type="scientific">Paenibacillus xylanexedens</name>
    <dbReference type="NCBI Taxonomy" id="528191"/>
    <lineage>
        <taxon>Bacteria</taxon>
        <taxon>Bacillati</taxon>
        <taxon>Bacillota</taxon>
        <taxon>Bacilli</taxon>
        <taxon>Bacillales</taxon>
        <taxon>Paenibacillaceae</taxon>
        <taxon>Paenibacillus</taxon>
    </lineage>
</organism>
<accession>A0ABS4RY98</accession>
<evidence type="ECO:0000313" key="1">
    <source>
        <dbReference type="EMBL" id="MBP2247865.1"/>
    </source>
</evidence>
<evidence type="ECO:0000313" key="2">
    <source>
        <dbReference type="Proteomes" id="UP000810207"/>
    </source>
</evidence>
<proteinExistence type="predicted"/>
<comment type="caution">
    <text evidence="1">The sequence shown here is derived from an EMBL/GenBank/DDBJ whole genome shotgun (WGS) entry which is preliminary data.</text>
</comment>
<dbReference type="RefSeq" id="WP_211084290.1">
    <property type="nucleotide sequence ID" value="NZ_JAGIKV010000019.1"/>
</dbReference>